<evidence type="ECO:0000313" key="1">
    <source>
        <dbReference type="EMBL" id="GAA4034124.1"/>
    </source>
</evidence>
<reference evidence="2" key="1">
    <citation type="journal article" date="2019" name="Int. J. Syst. Evol. Microbiol.">
        <title>The Global Catalogue of Microorganisms (GCM) 10K type strain sequencing project: providing services to taxonomists for standard genome sequencing and annotation.</title>
        <authorList>
            <consortium name="The Broad Institute Genomics Platform"/>
            <consortium name="The Broad Institute Genome Sequencing Center for Infectious Disease"/>
            <person name="Wu L."/>
            <person name="Ma J."/>
        </authorList>
    </citation>
    <scope>NUCLEOTIDE SEQUENCE [LARGE SCALE GENOMIC DNA]</scope>
    <source>
        <strain evidence="2">JCM 17225</strain>
    </source>
</reference>
<proteinExistence type="predicted"/>
<dbReference type="EMBL" id="BAABDK010000016">
    <property type="protein sequence ID" value="GAA4034124.1"/>
    <property type="molecule type" value="Genomic_DNA"/>
</dbReference>
<dbReference type="InterPro" id="IPR041408">
    <property type="entry name" value="Hcp_Tssd"/>
</dbReference>
<dbReference type="Proteomes" id="UP001501469">
    <property type="component" value="Unassembled WGS sequence"/>
</dbReference>
<gene>
    <name evidence="1" type="ORF">GCM10022409_18060</name>
</gene>
<comment type="caution">
    <text evidence="1">The sequence shown here is derived from an EMBL/GenBank/DDBJ whole genome shotgun (WGS) entry which is preliminary data.</text>
</comment>
<organism evidence="1 2">
    <name type="scientific">Hymenobacter glaciei</name>
    <dbReference type="NCBI Taxonomy" id="877209"/>
    <lineage>
        <taxon>Bacteria</taxon>
        <taxon>Pseudomonadati</taxon>
        <taxon>Bacteroidota</taxon>
        <taxon>Cytophagia</taxon>
        <taxon>Cytophagales</taxon>
        <taxon>Hymenobacteraceae</taxon>
        <taxon>Hymenobacter</taxon>
    </lineage>
</organism>
<name>A0ABP7U0V5_9BACT</name>
<dbReference type="Pfam" id="PF17642">
    <property type="entry name" value="TssD"/>
    <property type="match status" value="1"/>
</dbReference>
<sequence length="63" mass="6798">MAAFAAGLHVAGHVFPVLHCRYGGHQATHQRGRVSTKVRHAPVPLTLRVPDTDALLAWAAEPH</sequence>
<dbReference type="RefSeq" id="WP_345053140.1">
    <property type="nucleotide sequence ID" value="NZ_BAABDK010000016.1"/>
</dbReference>
<protein>
    <submittedName>
        <fullName evidence="1">Uncharacterized protein</fullName>
    </submittedName>
</protein>
<accession>A0ABP7U0V5</accession>
<keyword evidence="2" id="KW-1185">Reference proteome</keyword>
<evidence type="ECO:0000313" key="2">
    <source>
        <dbReference type="Proteomes" id="UP001501469"/>
    </source>
</evidence>